<evidence type="ECO:0000313" key="3">
    <source>
        <dbReference type="EMBL" id="QEC48409.1"/>
    </source>
</evidence>
<dbReference type="AlphaFoldDB" id="A0A5B8U5K9"/>
<feature type="region of interest" description="Disordered" evidence="1">
    <location>
        <begin position="599"/>
        <end position="641"/>
    </location>
</feature>
<dbReference type="GO" id="GO:0006749">
    <property type="term" value="P:glutathione metabolic process"/>
    <property type="evidence" value="ECO:0007669"/>
    <property type="project" value="TreeGrafter"/>
</dbReference>
<keyword evidence="4" id="KW-1185">Reference proteome</keyword>
<accession>A0A5B8U5K9</accession>
<dbReference type="RefSeq" id="WP_146919911.1">
    <property type="nucleotide sequence ID" value="NZ_CP042430.1"/>
</dbReference>
<dbReference type="InterPro" id="IPR045079">
    <property type="entry name" value="Oxoprolinase-like"/>
</dbReference>
<sequence length="641" mass="70831">MSLVTYEVGRTPGNPTRERVEVDPITMRVLGGAFHAIAAEMAGVLFRMSYSSIIRESEDLGAGIFDAQGRELCESDSTPMHIGSLPWYIRGFMDRLEGKIKEGDVIVHNHPYLGASHSPDIAVAVPIFAEGELLGFAAVTAHVLDVGGSYPGINADAYDVYAEAKLYNALRWYNEGELNEDVDRLIFDNVRTESMNRGDMNAMLAACQLGRDRFLRLTGRYGVETVMSSAYGWMDYSEKMLREQISKLPDGEYKAPTAWLDDDARNRGVRLRVETKVIVEGDSITIDLTGSQAEVPTGFNVPFEGSLLVGAYYAIRTLLLDEDTFPEHVPQNDGVFRPVNVIAPKGTIFNPNFPRACFSRFCQVQRVVDNTILAMGEVLPQQVTAGNSAAIHFCAYSGFTTESGEYWLYLEVNEGSYGGRYGKDAMDSVDNLMANTRNNPIEELDLRFPLRCDQYELRPEPAAPGKWRGGVGVIRRNRFLVDGTYSCEGDRQWDPPRGIFGGWDGLVASTHKNPGTPQEEYLEAKVTGVDFKAGEFIEFRQPNAGGYGDPLEREPAMVREDVLDDFTTIELARDAYGVIFVDEKDLEIDEAATKARREELRASRNGGPSGSLNDLFSRDAGKLIPSKSPTSEAGNAAFGLL</sequence>
<gene>
    <name evidence="3" type="ORF">FSW04_13080</name>
</gene>
<name>A0A5B8U5K9_9ACTN</name>
<dbReference type="Pfam" id="PF02538">
    <property type="entry name" value="Hydantoinase_B"/>
    <property type="match status" value="1"/>
</dbReference>
<organism evidence="3 4">
    <name type="scientific">Baekduia soli</name>
    <dbReference type="NCBI Taxonomy" id="496014"/>
    <lineage>
        <taxon>Bacteria</taxon>
        <taxon>Bacillati</taxon>
        <taxon>Actinomycetota</taxon>
        <taxon>Thermoleophilia</taxon>
        <taxon>Solirubrobacterales</taxon>
        <taxon>Baekduiaceae</taxon>
        <taxon>Baekduia</taxon>
    </lineage>
</organism>
<dbReference type="PANTHER" id="PTHR11365:SF23">
    <property type="entry name" value="HYPOTHETICAL 5-OXOPROLINASE (EUROFUNG)-RELATED"/>
    <property type="match status" value="1"/>
</dbReference>
<feature type="domain" description="Hydantoinase B/oxoprolinase" evidence="2">
    <location>
        <begin position="23"/>
        <end position="550"/>
    </location>
</feature>
<dbReference type="GO" id="GO:0005829">
    <property type="term" value="C:cytosol"/>
    <property type="evidence" value="ECO:0007669"/>
    <property type="project" value="TreeGrafter"/>
</dbReference>
<dbReference type="GO" id="GO:0017168">
    <property type="term" value="F:5-oxoprolinase (ATP-hydrolyzing) activity"/>
    <property type="evidence" value="ECO:0007669"/>
    <property type="project" value="TreeGrafter"/>
</dbReference>
<dbReference type="InterPro" id="IPR003692">
    <property type="entry name" value="Hydantoinase_B"/>
</dbReference>
<evidence type="ECO:0000313" key="4">
    <source>
        <dbReference type="Proteomes" id="UP000321805"/>
    </source>
</evidence>
<evidence type="ECO:0000259" key="2">
    <source>
        <dbReference type="Pfam" id="PF02538"/>
    </source>
</evidence>
<dbReference type="KEGG" id="bsol:FSW04_13080"/>
<proteinExistence type="predicted"/>
<protein>
    <submittedName>
        <fullName evidence="3">Hydantoinase B/oxoprolinase family protein</fullName>
    </submittedName>
</protein>
<dbReference type="EMBL" id="CP042430">
    <property type="protein sequence ID" value="QEC48409.1"/>
    <property type="molecule type" value="Genomic_DNA"/>
</dbReference>
<dbReference type="OrthoDB" id="102473at2"/>
<evidence type="ECO:0000256" key="1">
    <source>
        <dbReference type="SAM" id="MobiDB-lite"/>
    </source>
</evidence>
<dbReference type="PANTHER" id="PTHR11365">
    <property type="entry name" value="5-OXOPROLINASE RELATED"/>
    <property type="match status" value="1"/>
</dbReference>
<reference evidence="3 4" key="1">
    <citation type="journal article" date="2018" name="J. Microbiol.">
        <title>Baekduia soli gen. nov., sp. nov., a novel bacterium isolated from the soil of Baekdu Mountain and proposal of a novel family name, Baekduiaceae fam. nov.</title>
        <authorList>
            <person name="An D.S."/>
            <person name="Siddiqi M.Z."/>
            <person name="Kim K.H."/>
            <person name="Yu H.S."/>
            <person name="Im W.T."/>
        </authorList>
    </citation>
    <scope>NUCLEOTIDE SEQUENCE [LARGE SCALE GENOMIC DNA]</scope>
    <source>
        <strain evidence="3 4">BR7-21</strain>
    </source>
</reference>
<dbReference type="Proteomes" id="UP000321805">
    <property type="component" value="Chromosome"/>
</dbReference>